<proteinExistence type="predicted"/>
<evidence type="ECO:0000313" key="5">
    <source>
        <dbReference type="Proteomes" id="UP000693981"/>
    </source>
</evidence>
<gene>
    <name evidence="4" type="ORF">PHYBOEH_011309</name>
</gene>
<name>A0A8T1WZH9_9STRA</name>
<dbReference type="AlphaFoldDB" id="A0A8T1WZH9"/>
<reference evidence="4" key="1">
    <citation type="submission" date="2021-02" db="EMBL/GenBank/DDBJ databases">
        <authorList>
            <person name="Palmer J.M."/>
        </authorList>
    </citation>
    <scope>NUCLEOTIDE SEQUENCE</scope>
    <source>
        <strain evidence="4">SCRP23</strain>
    </source>
</reference>
<feature type="domain" description="HTH CENPB-type" evidence="3">
    <location>
        <begin position="95"/>
        <end position="171"/>
    </location>
</feature>
<keyword evidence="5" id="KW-1185">Reference proteome</keyword>
<dbReference type="GO" id="GO:0005634">
    <property type="term" value="C:nucleus"/>
    <property type="evidence" value="ECO:0007669"/>
    <property type="project" value="TreeGrafter"/>
</dbReference>
<dbReference type="Pfam" id="PF04218">
    <property type="entry name" value="CENP-B_N"/>
    <property type="match status" value="1"/>
</dbReference>
<accession>A0A8T1WZH9</accession>
<dbReference type="Proteomes" id="UP000693981">
    <property type="component" value="Unassembled WGS sequence"/>
</dbReference>
<dbReference type="OrthoDB" id="5919228at2759"/>
<protein>
    <recommendedName>
        <fullName evidence="3">HTH CENPB-type domain-containing protein</fullName>
    </recommendedName>
</protein>
<dbReference type="Pfam" id="PF03221">
    <property type="entry name" value="HTH_Tnp_Tc5"/>
    <property type="match status" value="1"/>
</dbReference>
<dbReference type="PROSITE" id="PS51253">
    <property type="entry name" value="HTH_CENPB"/>
    <property type="match status" value="1"/>
</dbReference>
<dbReference type="GO" id="GO:0003677">
    <property type="term" value="F:DNA binding"/>
    <property type="evidence" value="ECO:0007669"/>
    <property type="project" value="UniProtKB-KW"/>
</dbReference>
<evidence type="ECO:0000313" key="4">
    <source>
        <dbReference type="EMBL" id="KAG7398314.1"/>
    </source>
</evidence>
<dbReference type="InterPro" id="IPR007889">
    <property type="entry name" value="HTH_Psq"/>
</dbReference>
<dbReference type="InterPro" id="IPR050863">
    <property type="entry name" value="CenT-Element_Derived"/>
</dbReference>
<dbReference type="InterPro" id="IPR006600">
    <property type="entry name" value="HTH_CenpB_DNA-bd_dom"/>
</dbReference>
<sequence length="324" mass="36193">MSSESAVHDDTAHLAPDICVPVRRPPQATGKRKRVVLSIHDKQQVLQQLENGEQPIAIAKSFGISRQQVSDIKRNKDRILSFCVDAKHMSTLRRKTLKATAEYHPGVEQELYRWVIRQRKLERQVTLDAMTHKTTDLFMQYSSDHSPRMSLKAIANWLRHFKRAHGIKALSEEEVAHLPEKFVPAMDMTRSVEVTATQSVANVAETAMETAVAATSASVPASYMVTSTAPHLIGITGSAPALPATVPMPGSGMPMSLDVNPYMSVMHPQQTIVPVSASSLQITTNMLHELNAHMIRFEHEMAMKLDYLDERVKLCFLLLPPRMN</sequence>
<dbReference type="EMBL" id="JAGDFL010000084">
    <property type="protein sequence ID" value="KAG7398314.1"/>
    <property type="molecule type" value="Genomic_DNA"/>
</dbReference>
<evidence type="ECO:0000259" key="3">
    <source>
        <dbReference type="PROSITE" id="PS51253"/>
    </source>
</evidence>
<evidence type="ECO:0000256" key="1">
    <source>
        <dbReference type="ARBA" id="ARBA00023125"/>
    </source>
</evidence>
<keyword evidence="1" id="KW-0238">DNA-binding</keyword>
<organism evidence="4 5">
    <name type="scientific">Phytophthora boehmeriae</name>
    <dbReference type="NCBI Taxonomy" id="109152"/>
    <lineage>
        <taxon>Eukaryota</taxon>
        <taxon>Sar</taxon>
        <taxon>Stramenopiles</taxon>
        <taxon>Oomycota</taxon>
        <taxon>Peronosporomycetes</taxon>
        <taxon>Peronosporales</taxon>
        <taxon>Peronosporaceae</taxon>
        <taxon>Phytophthora</taxon>
    </lineage>
</organism>
<dbReference type="PANTHER" id="PTHR19303">
    <property type="entry name" value="TRANSPOSON"/>
    <property type="match status" value="1"/>
</dbReference>
<keyword evidence="2" id="KW-0539">Nucleus</keyword>
<comment type="caution">
    <text evidence="4">The sequence shown here is derived from an EMBL/GenBank/DDBJ whole genome shotgun (WGS) entry which is preliminary data.</text>
</comment>
<evidence type="ECO:0000256" key="2">
    <source>
        <dbReference type="ARBA" id="ARBA00023242"/>
    </source>
</evidence>
<dbReference type="PANTHER" id="PTHR19303:SF73">
    <property type="entry name" value="PROTEIN PDC2"/>
    <property type="match status" value="1"/>
</dbReference>